<gene>
    <name evidence="11" type="ORF">E1956_31405</name>
</gene>
<feature type="transmembrane region" description="Helical" evidence="8">
    <location>
        <begin position="757"/>
        <end position="780"/>
    </location>
</feature>
<feature type="transmembrane region" description="Helical" evidence="8">
    <location>
        <begin position="848"/>
        <end position="868"/>
    </location>
</feature>
<keyword evidence="5 8" id="KW-1133">Transmembrane helix</keyword>
<dbReference type="Pfam" id="PF02687">
    <property type="entry name" value="FtsX"/>
    <property type="match status" value="2"/>
</dbReference>
<comment type="similarity">
    <text evidence="2">Belongs to the ABC-4 integral membrane protein family. LolC/E subfamily.</text>
</comment>
<feature type="transmembrane region" description="Helical" evidence="8">
    <location>
        <begin position="343"/>
        <end position="376"/>
    </location>
</feature>
<name>A0A4V1B063_9BURK</name>
<evidence type="ECO:0000256" key="6">
    <source>
        <dbReference type="ARBA" id="ARBA00023136"/>
    </source>
</evidence>
<dbReference type="GO" id="GO:0044874">
    <property type="term" value="P:lipoprotein localization to outer membrane"/>
    <property type="evidence" value="ECO:0007669"/>
    <property type="project" value="TreeGrafter"/>
</dbReference>
<evidence type="ECO:0000313" key="12">
    <source>
        <dbReference type="Proteomes" id="UP000295727"/>
    </source>
</evidence>
<evidence type="ECO:0000256" key="8">
    <source>
        <dbReference type="SAM" id="Phobius"/>
    </source>
</evidence>
<keyword evidence="12" id="KW-1185">Reference proteome</keyword>
<keyword evidence="6 8" id="KW-0472">Membrane</keyword>
<dbReference type="InterPro" id="IPR003838">
    <property type="entry name" value="ABC3_permease_C"/>
</dbReference>
<organism evidence="11 12">
    <name type="scientific">Paraburkholderia pallida</name>
    <dbReference type="NCBI Taxonomy" id="2547399"/>
    <lineage>
        <taxon>Bacteria</taxon>
        <taxon>Pseudomonadati</taxon>
        <taxon>Pseudomonadota</taxon>
        <taxon>Betaproteobacteria</taxon>
        <taxon>Burkholderiales</taxon>
        <taxon>Burkholderiaceae</taxon>
        <taxon>Paraburkholderia</taxon>
    </lineage>
</organism>
<evidence type="ECO:0000256" key="1">
    <source>
        <dbReference type="ARBA" id="ARBA00004651"/>
    </source>
</evidence>
<keyword evidence="3" id="KW-1003">Cell membrane</keyword>
<feature type="transmembrane region" description="Helical" evidence="8">
    <location>
        <begin position="473"/>
        <end position="501"/>
    </location>
</feature>
<accession>A0A4V1B063</accession>
<proteinExistence type="inferred from homology"/>
<dbReference type="Proteomes" id="UP000295727">
    <property type="component" value="Chromosome 3"/>
</dbReference>
<feature type="domain" description="ABC3 transporter permease C-terminal" evidence="9">
    <location>
        <begin position="761"/>
        <end position="875"/>
    </location>
</feature>
<dbReference type="EMBL" id="CP038150">
    <property type="protein sequence ID" value="QBR01673.1"/>
    <property type="molecule type" value="Genomic_DNA"/>
</dbReference>
<evidence type="ECO:0000313" key="11">
    <source>
        <dbReference type="EMBL" id="QBR01673.1"/>
    </source>
</evidence>
<feature type="domain" description="ABC3 transporter permease C-terminal" evidence="9">
    <location>
        <begin position="301"/>
        <end position="424"/>
    </location>
</feature>
<evidence type="ECO:0000256" key="4">
    <source>
        <dbReference type="ARBA" id="ARBA00022692"/>
    </source>
</evidence>
<feature type="transmembrane region" description="Helical" evidence="8">
    <location>
        <begin position="448"/>
        <end position="467"/>
    </location>
</feature>
<feature type="domain" description="MacB-like periplasmic core" evidence="10">
    <location>
        <begin position="49"/>
        <end position="268"/>
    </location>
</feature>
<dbReference type="Pfam" id="PF12704">
    <property type="entry name" value="MacB_PCD"/>
    <property type="match status" value="2"/>
</dbReference>
<dbReference type="InterPro" id="IPR051447">
    <property type="entry name" value="Lipoprotein-release_system"/>
</dbReference>
<dbReference type="OrthoDB" id="5291724at2"/>
<reference evidence="11 12" key="1">
    <citation type="submission" date="2019-03" db="EMBL/GenBank/DDBJ databases">
        <title>Paraburkholderia sp. 7MH5, isolated from subtropical forest soil.</title>
        <authorList>
            <person name="Gao Z.-H."/>
            <person name="Qiu L.-H."/>
        </authorList>
    </citation>
    <scope>NUCLEOTIDE SEQUENCE [LARGE SCALE GENOMIC DNA]</scope>
    <source>
        <strain evidence="11 12">7MH5</strain>
    </source>
</reference>
<feature type="transmembrane region" description="Helical" evidence="8">
    <location>
        <begin position="301"/>
        <end position="323"/>
    </location>
</feature>
<feature type="domain" description="MacB-like periplasmic core" evidence="10">
    <location>
        <begin position="526"/>
        <end position="725"/>
    </location>
</feature>
<evidence type="ECO:0000259" key="10">
    <source>
        <dbReference type="Pfam" id="PF12704"/>
    </source>
</evidence>
<dbReference type="PANTHER" id="PTHR30489">
    <property type="entry name" value="LIPOPROTEIN-RELEASING SYSTEM TRANSMEMBRANE PROTEIN LOLE"/>
    <property type="match status" value="1"/>
</dbReference>
<evidence type="ECO:0000256" key="7">
    <source>
        <dbReference type="SAM" id="MobiDB-lite"/>
    </source>
</evidence>
<protein>
    <submittedName>
        <fullName evidence="11">FtsX-like permease family protein</fullName>
    </submittedName>
</protein>
<feature type="region of interest" description="Disordered" evidence="7">
    <location>
        <begin position="155"/>
        <end position="175"/>
    </location>
</feature>
<dbReference type="AlphaFoldDB" id="A0A4V1B063"/>
<evidence type="ECO:0000256" key="5">
    <source>
        <dbReference type="ARBA" id="ARBA00022989"/>
    </source>
</evidence>
<evidence type="ECO:0000259" key="9">
    <source>
        <dbReference type="Pfam" id="PF02687"/>
    </source>
</evidence>
<dbReference type="PANTHER" id="PTHR30489:SF0">
    <property type="entry name" value="LIPOPROTEIN-RELEASING SYSTEM TRANSMEMBRANE PROTEIN LOLE"/>
    <property type="match status" value="1"/>
</dbReference>
<dbReference type="RefSeq" id="WP_134756572.1">
    <property type="nucleotide sequence ID" value="NZ_CP038150.1"/>
</dbReference>
<dbReference type="InterPro" id="IPR025857">
    <property type="entry name" value="MacB_PCD"/>
</dbReference>
<dbReference type="KEGG" id="ppai:E1956_31405"/>
<comment type="subcellular location">
    <subcellularLocation>
        <location evidence="1">Cell membrane</location>
        <topology evidence="1">Multi-pass membrane protein</topology>
    </subcellularLocation>
</comment>
<feature type="transmembrane region" description="Helical" evidence="8">
    <location>
        <begin position="396"/>
        <end position="419"/>
    </location>
</feature>
<sequence>MRWLDAVRPLLDSVASRASGRAGDRMPAGGVGAALIGGEMRAHPLRTLIGILAIALGVAMGYAVQLINRAALTELSATVNSLMGNADLELRGPRAGFDEALYPRIARLPEVAAASPVVEVDARVAGRDASLKLLGVDVFRAGYVTPNLVGRVEQTDRASRAHGVNGSSAPSAPSGGPLALLDPDTVFLSPAALSWLALQPGDSLTVQVGLASVVLRVAGVLPASGDAVRVGVMDIGAAQWRLQRLGTLQRIDIKLKPGVDAEVFAHALAPRLPAGVAAVTPGDNAHRTSMLSRAYRANLNVLALVALFTGAFLVFTMQALAVLRRRAQFALLRAIGVTQRGVLWLVVSEGAILGVLGAAVGLAIGFALAAAVLRYAGGDLGGGYFEGVQPRVHFDALPAASFFALGVAASVLGSLAPALEAARARPARALKAGDEEAPTARLSTRRTVTVALLAIGAGLVAALLPPVAGLPVFGYLAIALLLLGGVLAMPAIARAVFAVLPRSRHALPQLVLAQLANAPGRATIGLAGIVTSFSLMTAMAIMVSSFRVAVDDWLQLLLPAPLYLRAAPGGDSAFLTPGDQAAIAATPGVARTEFLRATQISLDARLPPVSLLARPIDARDPGARLPLTTAPLVPQAGDPPPVWISEAAADLYGMHTGQRITLPLAGQRLPFTVAGIWRDYARQFGAIVIDTNDYRRLTGDTRVTDAALWLAPGVAPAQAIARLRASVPGGQRLEFAQPGEIRAASLRIFDRSFAVTYLLEAVAVIIGLFGVGASFGSQALARTREFGMLRHIGVLRRQIALMLAMEGALVALLGVLAGLTLGLSLAMVLVHVVNPQSFHWTMSVHMPWGLLAALASAVVIAAALTALLSSRAAMSVDAVRAVRDDW</sequence>
<feature type="transmembrane region" description="Helical" evidence="8">
    <location>
        <begin position="48"/>
        <end position="67"/>
    </location>
</feature>
<dbReference type="GO" id="GO:0098797">
    <property type="term" value="C:plasma membrane protein complex"/>
    <property type="evidence" value="ECO:0007669"/>
    <property type="project" value="TreeGrafter"/>
</dbReference>
<keyword evidence="4 8" id="KW-0812">Transmembrane</keyword>
<evidence type="ECO:0000256" key="2">
    <source>
        <dbReference type="ARBA" id="ARBA00005236"/>
    </source>
</evidence>
<feature type="transmembrane region" description="Helical" evidence="8">
    <location>
        <begin position="801"/>
        <end position="828"/>
    </location>
</feature>
<feature type="compositionally biased region" description="Low complexity" evidence="7">
    <location>
        <begin position="166"/>
        <end position="175"/>
    </location>
</feature>
<feature type="transmembrane region" description="Helical" evidence="8">
    <location>
        <begin position="522"/>
        <end position="543"/>
    </location>
</feature>
<evidence type="ECO:0000256" key="3">
    <source>
        <dbReference type="ARBA" id="ARBA00022475"/>
    </source>
</evidence>